<evidence type="ECO:0000313" key="1">
    <source>
        <dbReference type="EMBL" id="AWH15600.1"/>
    </source>
</evidence>
<dbReference type="GeneID" id="65113441"/>
<name>A0A2S1PGA7_9CAUD</name>
<reference evidence="1 2" key="1">
    <citation type="submission" date="2018-04" db="EMBL/GenBank/DDBJ databases">
        <title>Complete genome sequences of new Aeromonas and Pseudomonas phages promising in phage therapy dedicated to aquaculture.</title>
        <authorList>
            <person name="Kolsut J."/>
            <person name="Wojcik E."/>
            <person name="Wojtasik A."/>
            <person name="Dastych J."/>
        </authorList>
    </citation>
    <scope>NUCLEOTIDE SEQUENCE [LARGE SCALE GENOMIC DNA]</scope>
</reference>
<dbReference type="EMBL" id="MH179477">
    <property type="protein sequence ID" value="AWH15600.1"/>
    <property type="molecule type" value="Genomic_DNA"/>
</dbReference>
<accession>A0A2S1PGA7</accession>
<evidence type="ECO:0000313" key="2">
    <source>
        <dbReference type="Proteomes" id="UP000246994"/>
    </source>
</evidence>
<protein>
    <submittedName>
        <fullName evidence="1">Uncharacterized protein</fullName>
    </submittedName>
</protein>
<dbReference type="KEGG" id="vg:65113441"/>
<sequence length="68" mass="8253">MKRVNEMPKNGQFVVIWVYDGKLWSETWRWNNGVVEILIDDATTEEWRTNDCYYDDGYEDLELNYIVI</sequence>
<organism evidence="1 2">
    <name type="scientific">Aeromonas phage 60AhydR15PP</name>
    <dbReference type="NCBI Taxonomy" id="2163979"/>
    <lineage>
        <taxon>Viruses</taxon>
        <taxon>Duplodnaviria</taxon>
        <taxon>Heunggongvirae</taxon>
        <taxon>Uroviricota</taxon>
        <taxon>Caudoviricetes</taxon>
        <taxon>Pantevenvirales</taxon>
        <taxon>Straboviridae</taxon>
        <taxon>Tulanevirus</taxon>
        <taxon>Tulanevirus 60ahydrpp</taxon>
    </lineage>
</organism>
<proteinExistence type="predicted"/>
<dbReference type="Proteomes" id="UP000246994">
    <property type="component" value="Segment"/>
</dbReference>
<dbReference type="RefSeq" id="YP_010095804.1">
    <property type="nucleotide sequence ID" value="NC_055747.1"/>
</dbReference>
<keyword evidence="2" id="KW-1185">Reference proteome</keyword>